<sequence length="418" mass="45230">MSVASLLKKEDSSAENIFGAFVCDDETTQALVPVLTERGWNPAGIKTGGIESAIRTLSTLPSPQFLVVDISKSADPMDDLTSLAEVVEPGTMVITLGNTNDITLYRELISYGIHDYLVKPVTADQLRDTISSAEHAARIPEETTVAATAEDTDKLVAVVGVRGGVGTSTVATSMAWILAHDKKRPTALLDMDIYFGTGALSFDLEPGRGLCDALENPSRVDGLFIERAMIKESDNLSILGSEAPLNDPTYTDPAALSHLLTELKNNFKYVVLDLPKNTVADYPLLLSEADEIILVSDLSLAATRDTIRFLAFCKTVAPEADVKVLLNKVAGPGQVEVEKKDFEASIERAVDWEIPLDSKLMIQVSKSGKPLPQAAKHSKPVKTLNLICDDLLGNSETEASVPFWKKFAQNKKEASKKK</sequence>
<dbReference type="PANTHER" id="PTHR43384:SF6">
    <property type="entry name" value="SEPTUM SITE-DETERMINING PROTEIN MIND HOMOLOG, CHLOROPLASTIC"/>
    <property type="match status" value="1"/>
</dbReference>
<accession>A0A501PBD6</accession>
<evidence type="ECO:0000256" key="3">
    <source>
        <dbReference type="PROSITE-ProRule" id="PRU00169"/>
    </source>
</evidence>
<comment type="caution">
    <text evidence="5">The sequence shown here is derived from an EMBL/GenBank/DDBJ whole genome shotgun (WGS) entry which is preliminary data.</text>
</comment>
<reference evidence="6" key="1">
    <citation type="submission" date="2019-06" db="EMBL/GenBank/DDBJ databases">
        <title>The complete genome of Emcibacter congregatus ZYLT.</title>
        <authorList>
            <person name="Zhao Z."/>
        </authorList>
    </citation>
    <scope>NUCLEOTIDE SEQUENCE [LARGE SCALE GENOMIC DNA]</scope>
    <source>
        <strain evidence="6">MCCC 1A06723</strain>
    </source>
</reference>
<dbReference type="GO" id="GO:0005829">
    <property type="term" value="C:cytosol"/>
    <property type="evidence" value="ECO:0007669"/>
    <property type="project" value="TreeGrafter"/>
</dbReference>
<dbReference type="PANTHER" id="PTHR43384">
    <property type="entry name" value="SEPTUM SITE-DETERMINING PROTEIN MIND HOMOLOG, CHLOROPLASTIC-RELATED"/>
    <property type="match status" value="1"/>
</dbReference>
<dbReference type="RefSeq" id="WP_139942035.1">
    <property type="nucleotide sequence ID" value="NZ_JBHSYP010000005.1"/>
</dbReference>
<dbReference type="EMBL" id="VFIY01000018">
    <property type="protein sequence ID" value="TPD57719.1"/>
    <property type="molecule type" value="Genomic_DNA"/>
</dbReference>
<dbReference type="GO" id="GO:0016887">
    <property type="term" value="F:ATP hydrolysis activity"/>
    <property type="evidence" value="ECO:0007669"/>
    <property type="project" value="TreeGrafter"/>
</dbReference>
<dbReference type="AlphaFoldDB" id="A0A501PBD6"/>
<keyword evidence="6" id="KW-1185">Reference proteome</keyword>
<dbReference type="SUPFAM" id="SSF52172">
    <property type="entry name" value="CheY-like"/>
    <property type="match status" value="1"/>
</dbReference>
<dbReference type="InterPro" id="IPR050625">
    <property type="entry name" value="ParA/MinD_ATPase"/>
</dbReference>
<keyword evidence="2" id="KW-0067">ATP-binding</keyword>
<dbReference type="Pfam" id="PF13614">
    <property type="entry name" value="AAA_31"/>
    <property type="match status" value="1"/>
</dbReference>
<evidence type="ECO:0000313" key="6">
    <source>
        <dbReference type="Proteomes" id="UP000319148"/>
    </source>
</evidence>
<evidence type="ECO:0000256" key="2">
    <source>
        <dbReference type="ARBA" id="ARBA00022840"/>
    </source>
</evidence>
<dbReference type="GO" id="GO:0051782">
    <property type="term" value="P:negative regulation of cell division"/>
    <property type="evidence" value="ECO:0007669"/>
    <property type="project" value="TreeGrafter"/>
</dbReference>
<keyword evidence="3" id="KW-0597">Phosphoprotein</keyword>
<protein>
    <submittedName>
        <fullName evidence="5">Pilus assembly protein CpaE</fullName>
    </submittedName>
</protein>
<proteinExistence type="predicted"/>
<dbReference type="OrthoDB" id="9783172at2"/>
<dbReference type="PROSITE" id="PS50110">
    <property type="entry name" value="RESPONSE_REGULATORY"/>
    <property type="match status" value="1"/>
</dbReference>
<dbReference type="InterPro" id="IPR011006">
    <property type="entry name" value="CheY-like_superfamily"/>
</dbReference>
<evidence type="ECO:0000313" key="5">
    <source>
        <dbReference type="EMBL" id="TPD57719.1"/>
    </source>
</evidence>
<dbReference type="Gene3D" id="3.40.50.2300">
    <property type="match status" value="1"/>
</dbReference>
<evidence type="ECO:0000256" key="1">
    <source>
        <dbReference type="ARBA" id="ARBA00022741"/>
    </source>
</evidence>
<feature type="domain" description="Response regulatory" evidence="4">
    <location>
        <begin position="19"/>
        <end position="134"/>
    </location>
</feature>
<dbReference type="InterPro" id="IPR027417">
    <property type="entry name" value="P-loop_NTPase"/>
</dbReference>
<dbReference type="GO" id="GO:0000160">
    <property type="term" value="P:phosphorelay signal transduction system"/>
    <property type="evidence" value="ECO:0007669"/>
    <property type="project" value="InterPro"/>
</dbReference>
<organism evidence="5 6">
    <name type="scientific">Emcibacter nanhaiensis</name>
    <dbReference type="NCBI Taxonomy" id="1505037"/>
    <lineage>
        <taxon>Bacteria</taxon>
        <taxon>Pseudomonadati</taxon>
        <taxon>Pseudomonadota</taxon>
        <taxon>Alphaproteobacteria</taxon>
        <taxon>Emcibacterales</taxon>
        <taxon>Emcibacteraceae</taxon>
        <taxon>Emcibacter</taxon>
    </lineage>
</organism>
<gene>
    <name evidence="5" type="ORF">FIV46_16585</name>
</gene>
<feature type="modified residue" description="4-aspartylphosphate" evidence="3">
    <location>
        <position position="69"/>
    </location>
</feature>
<dbReference type="GO" id="GO:0005524">
    <property type="term" value="F:ATP binding"/>
    <property type="evidence" value="ECO:0007669"/>
    <property type="project" value="UniProtKB-KW"/>
</dbReference>
<dbReference type="InterPro" id="IPR025669">
    <property type="entry name" value="AAA_dom"/>
</dbReference>
<dbReference type="GO" id="GO:0009898">
    <property type="term" value="C:cytoplasmic side of plasma membrane"/>
    <property type="evidence" value="ECO:0007669"/>
    <property type="project" value="TreeGrafter"/>
</dbReference>
<dbReference type="SUPFAM" id="SSF52540">
    <property type="entry name" value="P-loop containing nucleoside triphosphate hydrolases"/>
    <property type="match status" value="1"/>
</dbReference>
<dbReference type="Gene3D" id="3.40.50.300">
    <property type="entry name" value="P-loop containing nucleotide triphosphate hydrolases"/>
    <property type="match status" value="1"/>
</dbReference>
<name>A0A501PBD6_9PROT</name>
<keyword evidence="1" id="KW-0547">Nucleotide-binding</keyword>
<dbReference type="Proteomes" id="UP000319148">
    <property type="component" value="Unassembled WGS sequence"/>
</dbReference>
<evidence type="ECO:0000259" key="4">
    <source>
        <dbReference type="PROSITE" id="PS50110"/>
    </source>
</evidence>
<dbReference type="InterPro" id="IPR001789">
    <property type="entry name" value="Sig_transdc_resp-reg_receiver"/>
</dbReference>